<dbReference type="AlphaFoldDB" id="A0A923NP33"/>
<dbReference type="RefSeq" id="WP_187302631.1">
    <property type="nucleotide sequence ID" value="NZ_JACRYT010000005.1"/>
</dbReference>
<comment type="caution">
    <text evidence="1">The sequence shown here is derived from an EMBL/GenBank/DDBJ whole genome shotgun (WGS) entry which is preliminary data.</text>
</comment>
<gene>
    <name evidence="1" type="ORF">H9L42_06755</name>
</gene>
<evidence type="ECO:0000313" key="2">
    <source>
        <dbReference type="Proteomes" id="UP000602647"/>
    </source>
</evidence>
<keyword evidence="2" id="KW-1185">Reference proteome</keyword>
<accession>A0A923NP33</accession>
<sequence>MKSSIRKRTYQAIYRLLDRVSPLDCDCGTLCGAACCTCVSDETEGGPALGIYLLPGEEKVFTKKESWLRWTCEQAEDFDFPDSWHGKIYFVNCLTPPHCPREKRPLQCRFFPLAPHLTPDGILHLILCPDKLPYACPLIEKKLPLNSSFIRATYTVWTHLLRDSRIFDLVQMDSEDREQDGTELYFIR</sequence>
<dbReference type="Proteomes" id="UP000602647">
    <property type="component" value="Unassembled WGS sequence"/>
</dbReference>
<reference evidence="1" key="1">
    <citation type="submission" date="2020-08" db="EMBL/GenBank/DDBJ databases">
        <title>Genome public.</title>
        <authorList>
            <person name="Liu C."/>
            <person name="Sun Q."/>
        </authorList>
    </citation>
    <scope>NUCLEOTIDE SEQUENCE</scope>
    <source>
        <strain evidence="1">BX12</strain>
    </source>
</reference>
<protein>
    <submittedName>
        <fullName evidence="1">Uncharacterized protein</fullName>
    </submittedName>
</protein>
<name>A0A923NP33_9FIRM</name>
<dbReference type="EMBL" id="JACRYT010000005">
    <property type="protein sequence ID" value="MBC6679523.1"/>
    <property type="molecule type" value="Genomic_DNA"/>
</dbReference>
<proteinExistence type="predicted"/>
<evidence type="ECO:0000313" key="1">
    <source>
        <dbReference type="EMBL" id="MBC6679523.1"/>
    </source>
</evidence>
<organism evidence="1 2">
    <name type="scientific">Zhenpiania hominis</name>
    <dbReference type="NCBI Taxonomy" id="2763644"/>
    <lineage>
        <taxon>Bacteria</taxon>
        <taxon>Bacillati</taxon>
        <taxon>Bacillota</taxon>
        <taxon>Clostridia</taxon>
        <taxon>Peptostreptococcales</taxon>
        <taxon>Anaerovoracaceae</taxon>
        <taxon>Zhenpiania</taxon>
    </lineage>
</organism>